<dbReference type="InterPro" id="IPR001367">
    <property type="entry name" value="Fe_dep_repressor"/>
</dbReference>
<dbReference type="InterPro" id="IPR036390">
    <property type="entry name" value="WH_DNA-bd_sf"/>
</dbReference>
<dbReference type="SUPFAM" id="SSF46785">
    <property type="entry name" value="Winged helix' DNA-binding domain"/>
    <property type="match status" value="1"/>
</dbReference>
<sequence>MTEYSPDEQEGRTERKNLSPALENYLEIIFLEEAREGAARASSIAEAAGVSRSTVTSTLKALKAMGLVEYEPYSLIHLTEEGRNIGRDITHRHIIFREFFLQVLQLDEKQADAVACELEHVVPPHVIRRWGQFVLYLRTRDFWKNWQSEYQSERKKLIGTMEKTFRNMGSLDNQEEVRELARKYR</sequence>
<evidence type="ECO:0000256" key="5">
    <source>
        <dbReference type="ARBA" id="ARBA00023163"/>
    </source>
</evidence>
<dbReference type="InterPro" id="IPR011991">
    <property type="entry name" value="ArsR-like_HTH"/>
</dbReference>
<evidence type="ECO:0000256" key="3">
    <source>
        <dbReference type="ARBA" id="ARBA00023015"/>
    </source>
</evidence>
<keyword evidence="4" id="KW-0238">DNA-binding</keyword>
<dbReference type="InterPro" id="IPR050536">
    <property type="entry name" value="DtxR_MntR_Metal-Reg"/>
</dbReference>
<comment type="function">
    <text evidence="6">In the presence of manganese, represses expression of mntH and mntS. Up-regulates expression of mntP.</text>
</comment>
<dbReference type="PANTHER" id="PTHR33238:SF7">
    <property type="entry name" value="IRON-DEPENDENT TRANSCRIPTIONAL REGULATOR"/>
    <property type="match status" value="1"/>
</dbReference>
<dbReference type="CDD" id="cd00090">
    <property type="entry name" value="HTH_ARSR"/>
    <property type="match status" value="1"/>
</dbReference>
<dbReference type="InterPro" id="IPR036388">
    <property type="entry name" value="WH-like_DNA-bd_sf"/>
</dbReference>
<gene>
    <name evidence="8" type="ORF">K8W16_03125</name>
</gene>
<proteinExistence type="inferred from homology"/>
<reference evidence="8" key="1">
    <citation type="journal article" date="2021" name="PeerJ">
        <title>Extensive microbial diversity within the chicken gut microbiome revealed by metagenomics and culture.</title>
        <authorList>
            <person name="Gilroy R."/>
            <person name="Ravi A."/>
            <person name="Getino M."/>
            <person name="Pursley I."/>
            <person name="Horton D.L."/>
            <person name="Alikhan N.F."/>
            <person name="Baker D."/>
            <person name="Gharbi K."/>
            <person name="Hall N."/>
            <person name="Watson M."/>
            <person name="Adriaenssens E.M."/>
            <person name="Foster-Nyarko E."/>
            <person name="Jarju S."/>
            <person name="Secka A."/>
            <person name="Antonio M."/>
            <person name="Oren A."/>
            <person name="Chaudhuri R.R."/>
            <person name="La Ragione R."/>
            <person name="Hildebrand F."/>
            <person name="Pallen M.J."/>
        </authorList>
    </citation>
    <scope>NUCLEOTIDE SEQUENCE</scope>
    <source>
        <strain evidence="8">ChiGjej2B2-19336</strain>
    </source>
</reference>
<dbReference type="AlphaFoldDB" id="A0A921AV14"/>
<dbReference type="GO" id="GO:0003700">
    <property type="term" value="F:DNA-binding transcription factor activity"/>
    <property type="evidence" value="ECO:0007669"/>
    <property type="project" value="InterPro"/>
</dbReference>
<comment type="similarity">
    <text evidence="1">Belongs to the DtxR/MntR family.</text>
</comment>
<evidence type="ECO:0000256" key="4">
    <source>
        <dbReference type="ARBA" id="ARBA00023125"/>
    </source>
</evidence>
<evidence type="ECO:0000256" key="2">
    <source>
        <dbReference type="ARBA" id="ARBA00022386"/>
    </source>
</evidence>
<protein>
    <recommendedName>
        <fullName evidence="2">Transcriptional regulator MntR</fullName>
    </recommendedName>
</protein>
<evidence type="ECO:0000256" key="6">
    <source>
        <dbReference type="ARBA" id="ARBA00025185"/>
    </source>
</evidence>
<dbReference type="SMART" id="SM00529">
    <property type="entry name" value="HTH_DTXR"/>
    <property type="match status" value="1"/>
</dbReference>
<dbReference type="EMBL" id="DYZA01000059">
    <property type="protein sequence ID" value="HJD96624.1"/>
    <property type="molecule type" value="Genomic_DNA"/>
</dbReference>
<dbReference type="GO" id="GO:0046914">
    <property type="term" value="F:transition metal ion binding"/>
    <property type="evidence" value="ECO:0007669"/>
    <property type="project" value="InterPro"/>
</dbReference>
<organism evidence="8 9">
    <name type="scientific">Mailhella massiliensis</name>
    <dbReference type="NCBI Taxonomy" id="1903261"/>
    <lineage>
        <taxon>Bacteria</taxon>
        <taxon>Pseudomonadati</taxon>
        <taxon>Thermodesulfobacteriota</taxon>
        <taxon>Desulfovibrionia</taxon>
        <taxon>Desulfovibrionales</taxon>
        <taxon>Desulfovibrionaceae</taxon>
        <taxon>Mailhella</taxon>
    </lineage>
</organism>
<accession>A0A921AV14</accession>
<feature type="domain" description="HTH dtxR-type" evidence="7">
    <location>
        <begin position="18"/>
        <end position="79"/>
    </location>
</feature>
<dbReference type="Pfam" id="PF01325">
    <property type="entry name" value="Fe_dep_repress"/>
    <property type="match status" value="1"/>
</dbReference>
<dbReference type="Gene3D" id="1.10.10.10">
    <property type="entry name" value="Winged helix-like DNA-binding domain superfamily/Winged helix DNA-binding domain"/>
    <property type="match status" value="1"/>
</dbReference>
<reference evidence="8" key="2">
    <citation type="submission" date="2021-09" db="EMBL/GenBank/DDBJ databases">
        <authorList>
            <person name="Gilroy R."/>
        </authorList>
    </citation>
    <scope>NUCLEOTIDE SEQUENCE</scope>
    <source>
        <strain evidence="8">ChiGjej2B2-19336</strain>
    </source>
</reference>
<comment type="caution">
    <text evidence="8">The sequence shown here is derived from an EMBL/GenBank/DDBJ whole genome shotgun (WGS) entry which is preliminary data.</text>
</comment>
<evidence type="ECO:0000313" key="8">
    <source>
        <dbReference type="EMBL" id="HJD96624.1"/>
    </source>
</evidence>
<dbReference type="PROSITE" id="PS50944">
    <property type="entry name" value="HTH_DTXR"/>
    <property type="match status" value="1"/>
</dbReference>
<dbReference type="GO" id="GO:0046983">
    <property type="term" value="F:protein dimerization activity"/>
    <property type="evidence" value="ECO:0007669"/>
    <property type="project" value="InterPro"/>
</dbReference>
<dbReference type="Proteomes" id="UP000698963">
    <property type="component" value="Unassembled WGS sequence"/>
</dbReference>
<dbReference type="GO" id="GO:0003677">
    <property type="term" value="F:DNA binding"/>
    <property type="evidence" value="ECO:0007669"/>
    <property type="project" value="UniProtKB-KW"/>
</dbReference>
<keyword evidence="5" id="KW-0804">Transcription</keyword>
<evidence type="ECO:0000256" key="1">
    <source>
        <dbReference type="ARBA" id="ARBA00007871"/>
    </source>
</evidence>
<dbReference type="InterPro" id="IPR000835">
    <property type="entry name" value="HTH_MarR-typ"/>
</dbReference>
<dbReference type="InterPro" id="IPR022687">
    <property type="entry name" value="HTH_DTXR"/>
</dbReference>
<dbReference type="RefSeq" id="WP_304121069.1">
    <property type="nucleotide sequence ID" value="NZ_DYZA01000059.1"/>
</dbReference>
<dbReference type="PANTHER" id="PTHR33238">
    <property type="entry name" value="IRON (METAL) DEPENDENT REPRESSOR, DTXR FAMILY"/>
    <property type="match status" value="1"/>
</dbReference>
<dbReference type="InterPro" id="IPR022689">
    <property type="entry name" value="Iron_dep_repressor"/>
</dbReference>
<keyword evidence="3" id="KW-0805">Transcription regulation</keyword>
<dbReference type="SMART" id="SM00347">
    <property type="entry name" value="HTH_MARR"/>
    <property type="match status" value="1"/>
</dbReference>
<name>A0A921AV14_9BACT</name>
<dbReference type="Pfam" id="PF02742">
    <property type="entry name" value="Fe_dep_repr_C"/>
    <property type="match status" value="1"/>
</dbReference>
<evidence type="ECO:0000259" key="7">
    <source>
        <dbReference type="PROSITE" id="PS50944"/>
    </source>
</evidence>
<evidence type="ECO:0000313" key="9">
    <source>
        <dbReference type="Proteomes" id="UP000698963"/>
    </source>
</evidence>